<reference evidence="1 2" key="1">
    <citation type="submission" date="2012-10" db="EMBL/GenBank/DDBJ databases">
        <title>Genome sequence of Vibrio Cholerae HENC-02.</title>
        <authorList>
            <person name="Eppinger M."/>
            <person name="Hasan N.A."/>
            <person name="Sengamalay N."/>
            <person name="Hine E."/>
            <person name="Su Q."/>
            <person name="Daugherty S.C."/>
            <person name="Young S."/>
            <person name="Sadzewicz L."/>
            <person name="Tallon L."/>
            <person name="Cebula T.A."/>
            <person name="Ravel J."/>
            <person name="Colwell R.R."/>
        </authorList>
    </citation>
    <scope>NUCLEOTIDE SEQUENCE [LARGE SCALE GENOMIC DNA]</scope>
    <source>
        <strain evidence="1 2">HENC-02</strain>
    </source>
</reference>
<dbReference type="EMBL" id="AJSR01000653">
    <property type="protein sequence ID" value="EKM32617.1"/>
    <property type="molecule type" value="Genomic_DNA"/>
</dbReference>
<accession>A0A454D1T7</accession>
<comment type="caution">
    <text evidence="1">The sequence shown here is derived from an EMBL/GenBank/DDBJ whole genome shotgun (WGS) entry which is preliminary data.</text>
</comment>
<evidence type="ECO:0000313" key="2">
    <source>
        <dbReference type="Proteomes" id="UP000008367"/>
    </source>
</evidence>
<organism evidence="1 2">
    <name type="scientific">Vibrio harveyi</name>
    <name type="common">Beneckea harveyi</name>
    <dbReference type="NCBI Taxonomy" id="669"/>
    <lineage>
        <taxon>Bacteria</taxon>
        <taxon>Pseudomonadati</taxon>
        <taxon>Pseudomonadota</taxon>
        <taxon>Gammaproteobacteria</taxon>
        <taxon>Vibrionales</taxon>
        <taxon>Vibrionaceae</taxon>
        <taxon>Vibrio</taxon>
    </lineage>
</organism>
<dbReference type="AlphaFoldDB" id="A0A454D1T7"/>
<name>A0A454D1T7_VIBHA</name>
<evidence type="ECO:0000313" key="1">
    <source>
        <dbReference type="EMBL" id="EKM32617.1"/>
    </source>
</evidence>
<sequence>MFQIVSSISVRAHLVILPPDSLKIAWTSGYACKLCTSH</sequence>
<gene>
    <name evidence="1" type="ORF">VCHENC02_1839</name>
</gene>
<protein>
    <submittedName>
        <fullName evidence="1">Uncharacterized protein</fullName>
    </submittedName>
</protein>
<proteinExistence type="predicted"/>
<dbReference type="Proteomes" id="UP000008367">
    <property type="component" value="Unassembled WGS sequence"/>
</dbReference>